<organism evidence="3 4">
    <name type="scientific">Diaporthe helianthi</name>
    <dbReference type="NCBI Taxonomy" id="158607"/>
    <lineage>
        <taxon>Eukaryota</taxon>
        <taxon>Fungi</taxon>
        <taxon>Dikarya</taxon>
        <taxon>Ascomycota</taxon>
        <taxon>Pezizomycotina</taxon>
        <taxon>Sordariomycetes</taxon>
        <taxon>Sordariomycetidae</taxon>
        <taxon>Diaporthales</taxon>
        <taxon>Diaporthaceae</taxon>
        <taxon>Diaporthe</taxon>
    </lineage>
</organism>
<protein>
    <submittedName>
        <fullName evidence="3">Uncharacterized protein</fullName>
    </submittedName>
</protein>
<evidence type="ECO:0000256" key="1">
    <source>
        <dbReference type="SAM" id="MobiDB-lite"/>
    </source>
</evidence>
<dbReference type="STRING" id="158607.A0A2P5HRR8"/>
<gene>
    <name evidence="3" type="ORF">DHEL01_v208658</name>
</gene>
<feature type="region of interest" description="Disordered" evidence="1">
    <location>
        <begin position="216"/>
        <end position="237"/>
    </location>
</feature>
<name>A0A2P5HRR8_DIAHE</name>
<dbReference type="AlphaFoldDB" id="A0A2P5HRR8"/>
<feature type="region of interest" description="Disordered" evidence="1">
    <location>
        <begin position="323"/>
        <end position="525"/>
    </location>
</feature>
<accession>A0A2P5HRR8</accession>
<feature type="compositionally biased region" description="Basic and acidic residues" evidence="1">
    <location>
        <begin position="405"/>
        <end position="414"/>
    </location>
</feature>
<evidence type="ECO:0000313" key="3">
    <source>
        <dbReference type="EMBL" id="POS72949.1"/>
    </source>
</evidence>
<keyword evidence="2" id="KW-1133">Transmembrane helix</keyword>
<dbReference type="InParanoid" id="A0A2P5HRR8"/>
<feature type="compositionally biased region" description="Low complexity" evidence="1">
    <location>
        <begin position="477"/>
        <end position="488"/>
    </location>
</feature>
<feature type="region of interest" description="Disordered" evidence="1">
    <location>
        <begin position="256"/>
        <end position="280"/>
    </location>
</feature>
<evidence type="ECO:0000313" key="4">
    <source>
        <dbReference type="Proteomes" id="UP000094444"/>
    </source>
</evidence>
<dbReference type="EMBL" id="MAVT02000891">
    <property type="protein sequence ID" value="POS72949.1"/>
    <property type="molecule type" value="Genomic_DNA"/>
</dbReference>
<keyword evidence="2" id="KW-0812">Transmembrane</keyword>
<keyword evidence="4" id="KW-1185">Reference proteome</keyword>
<feature type="compositionally biased region" description="Basic and acidic residues" evidence="1">
    <location>
        <begin position="345"/>
        <end position="357"/>
    </location>
</feature>
<dbReference type="Proteomes" id="UP000094444">
    <property type="component" value="Unassembled WGS sequence"/>
</dbReference>
<sequence>MKPSTILTLSALGCQASARWFAYAPEPVIDLRGGDLSRPTQPAEVYEYQEYAPEPTAPPSKAVVDLLLHRRQRTGASSSSSDNIWEDDQTCGWYSGISSRAYDCQSPLTCSTNSEDVVACATDGLEQFYTVCLNYEAVQSSKCTSAGPQTGCCQNADEPACGTFVWTGTPARSMFKCFATATLISMLDEPQFVIDASRSSASASSSSAAAAAASRSSAEAASRSRDRPSTVVATTTAADGSTSTLTSVIGGQAGASAGAGAGSNNGNGDSDGSGSNGGADGGSSNNTGAIAGGVVGGTAFLALLALLMWYLMRKNNKFTLSICGGNRKTRKENNVDGRTYNKNNVKNDNRAYDERSYSNRNSYDNRAYDNRRSYDNQASNGLAGVYSQNSNTGAPQGPTNQHFHFHVDDNRKGLSSDSRAPVTQEPSPVYLAGAAAAAAGGGGETTAPAVSRREQRRLARQQRTQLDEVDLEKEALEQQAQEQQAPLEYSRSHRYHPSSGQRYPDAPPPAPKAQGPDLDFIGRGM</sequence>
<feature type="compositionally biased region" description="Polar residues" evidence="1">
    <location>
        <begin position="375"/>
        <end position="402"/>
    </location>
</feature>
<comment type="caution">
    <text evidence="3">The sequence shown here is derived from an EMBL/GenBank/DDBJ whole genome shotgun (WGS) entry which is preliminary data.</text>
</comment>
<reference evidence="3" key="1">
    <citation type="submission" date="2017-09" db="EMBL/GenBank/DDBJ databases">
        <title>Polyketide synthases of a Diaporthe helianthi virulent isolate.</title>
        <authorList>
            <person name="Baroncelli R."/>
        </authorList>
    </citation>
    <scope>NUCLEOTIDE SEQUENCE [LARGE SCALE GENOMIC DNA]</scope>
    <source>
        <strain evidence="3">7/96</strain>
    </source>
</reference>
<evidence type="ECO:0000256" key="2">
    <source>
        <dbReference type="SAM" id="Phobius"/>
    </source>
</evidence>
<dbReference type="OrthoDB" id="5347452at2759"/>
<feature type="transmembrane region" description="Helical" evidence="2">
    <location>
        <begin position="289"/>
        <end position="311"/>
    </location>
</feature>
<keyword evidence="2" id="KW-0472">Membrane</keyword>
<proteinExistence type="predicted"/>